<dbReference type="OrthoDB" id="3712212at2759"/>
<dbReference type="Proteomes" id="UP000077069">
    <property type="component" value="Unassembled WGS sequence"/>
</dbReference>
<dbReference type="GeneID" id="28762689"/>
<evidence type="ECO:0000256" key="1">
    <source>
        <dbReference type="SAM" id="MobiDB-lite"/>
    </source>
</evidence>
<dbReference type="EMBL" id="KV441557">
    <property type="protein sequence ID" value="OAG01325.1"/>
    <property type="molecule type" value="Genomic_DNA"/>
</dbReference>
<evidence type="ECO:0000313" key="3">
    <source>
        <dbReference type="Proteomes" id="UP000077069"/>
    </source>
</evidence>
<feature type="region of interest" description="Disordered" evidence="1">
    <location>
        <begin position="1"/>
        <end position="20"/>
    </location>
</feature>
<dbReference type="InParanoid" id="A0A177C1F3"/>
<protein>
    <submittedName>
        <fullName evidence="2">Uncharacterized protein</fullName>
    </submittedName>
</protein>
<dbReference type="AlphaFoldDB" id="A0A177C1F3"/>
<sequence length="280" mass="31208">MDFSNNAFRPKKESATLSADTMGHAQAVEACRWGWAVDPQVTGTPTPRASAPAVQARQIATSQITRPNRSTPCRGRLYHQLSCSHRIRTDLVEDCGSNCLEPHGLVSDVPFFCQECVEQEAKTIWATREAEHNALYPSLADMTKEQSDIWYDGHRKLEASFTRDRKIYEMELRSTTRPSNVCSALQYSEEEKAFAAELDSLSLAMMSSNTSAISETQSPPRKRIGLPNDASEQIHWGLNSLTIDRGSCGPEFTAAQPSNGISPLQAMSEEELWGRPRERK</sequence>
<evidence type="ECO:0000313" key="2">
    <source>
        <dbReference type="EMBL" id="OAG01325.1"/>
    </source>
</evidence>
<organism evidence="2 3">
    <name type="scientific">Paraphaeosphaeria sporulosa</name>
    <dbReference type="NCBI Taxonomy" id="1460663"/>
    <lineage>
        <taxon>Eukaryota</taxon>
        <taxon>Fungi</taxon>
        <taxon>Dikarya</taxon>
        <taxon>Ascomycota</taxon>
        <taxon>Pezizomycotina</taxon>
        <taxon>Dothideomycetes</taxon>
        <taxon>Pleosporomycetidae</taxon>
        <taxon>Pleosporales</taxon>
        <taxon>Massarineae</taxon>
        <taxon>Didymosphaeriaceae</taxon>
        <taxon>Paraphaeosphaeria</taxon>
    </lineage>
</organism>
<dbReference type="RefSeq" id="XP_018031690.1">
    <property type="nucleotide sequence ID" value="XM_018179203.1"/>
</dbReference>
<feature type="region of interest" description="Disordered" evidence="1">
    <location>
        <begin position="250"/>
        <end position="280"/>
    </location>
</feature>
<accession>A0A177C1F3</accession>
<gene>
    <name evidence="2" type="ORF">CC84DRAFT_1167566</name>
</gene>
<reference evidence="2 3" key="1">
    <citation type="submission" date="2016-05" db="EMBL/GenBank/DDBJ databases">
        <title>Comparative analysis of secretome profiles of manganese(II)-oxidizing ascomycete fungi.</title>
        <authorList>
            <consortium name="DOE Joint Genome Institute"/>
            <person name="Zeiner C.A."/>
            <person name="Purvine S.O."/>
            <person name="Zink E.M."/>
            <person name="Wu S."/>
            <person name="Pasa-Tolic L."/>
            <person name="Chaput D.L."/>
            <person name="Haridas S."/>
            <person name="Grigoriev I.V."/>
            <person name="Santelli C.M."/>
            <person name="Hansel C.M."/>
        </authorList>
    </citation>
    <scope>NUCLEOTIDE SEQUENCE [LARGE SCALE GENOMIC DNA]</scope>
    <source>
        <strain evidence="2 3">AP3s5-JAC2a</strain>
    </source>
</reference>
<name>A0A177C1F3_9PLEO</name>
<proteinExistence type="predicted"/>
<keyword evidence="3" id="KW-1185">Reference proteome</keyword>